<feature type="compositionally biased region" description="Basic and acidic residues" evidence="1">
    <location>
        <begin position="609"/>
        <end position="622"/>
    </location>
</feature>
<feature type="transmembrane region" description="Helical" evidence="2">
    <location>
        <begin position="68"/>
        <end position="90"/>
    </location>
</feature>
<keyword evidence="2" id="KW-0472">Membrane</keyword>
<sequence>MNFEECTAVESSLTDFSDYNVPFYSAPATIIMRSIVKSPDKETVAALVRRDSVLQEYCVKAAFTTVSFLLLFLLGVALFIIMLVILLLVVLRTWKLSLAICQCNACGIGTLLIVFAITFIILGNTLTSEFAAIMYVKNFEDKDLVSRLSRHQRRSLCTLDKIITSADLSGFDAAVKAQRKISSRVESLMLSNGLEKVLLKKSTLDSALKSIPLLHPEINSKYKSEIQRFMSKDMSKRKILKHIRKVTDAYLVQTLADILHPLKKQVREIVGEVIAAVRQDHAELVLTIFETTLLIKVHLMTIIVLLYLMGINFCVLSFIFIKWGLYNGYTTMYLTKAMFASLDVGEISNDGTQGENSFNTLTFLQRCEGGSTFVEACGRKLAKSDNSAVQSRPTEVKRFFPVKAFATYQTAISNMVTETDHMQTNVLMWSAAFTGDENRSSQKFLTHTVQVCEEFKNALKQFLPMLQLQHRQVHDIVSEEGDNAKDSYVKLIMKNINSGGNQCTDLPLAWSQSWWLFLNNLVAPVQGQWFSCGLAGILCFASFLVLRCAVNLLSKKEHERAVDRGERDREETSDDYSEKSPKQTSSIFNLKGERETRGQDSMYKSKNSPFEERSTYRGELSDASKSWQLRNSDNSGYFDIPRTNY</sequence>
<keyword evidence="4" id="KW-1185">Reference proteome</keyword>
<proteinExistence type="predicted"/>
<evidence type="ECO:0000313" key="4">
    <source>
        <dbReference type="Proteomes" id="UP001176961"/>
    </source>
</evidence>
<feature type="compositionally biased region" description="Basic and acidic residues" evidence="1">
    <location>
        <begin position="559"/>
        <end position="581"/>
    </location>
</feature>
<gene>
    <name evidence="3" type="ORF">CYNAS_LOCUS9933</name>
</gene>
<evidence type="ECO:0000256" key="2">
    <source>
        <dbReference type="SAM" id="Phobius"/>
    </source>
</evidence>
<comment type="caution">
    <text evidence="3">The sequence shown here is derived from an EMBL/GenBank/DDBJ whole genome shotgun (WGS) entry which is preliminary data.</text>
</comment>
<feature type="transmembrane region" description="Helical" evidence="2">
    <location>
        <begin position="302"/>
        <end position="326"/>
    </location>
</feature>
<keyword evidence="2" id="KW-1133">Transmembrane helix</keyword>
<name>A0AA36M4W6_CYLNA</name>
<dbReference type="EMBL" id="CATQJL010000223">
    <property type="protein sequence ID" value="CAJ0597950.1"/>
    <property type="molecule type" value="Genomic_DNA"/>
</dbReference>
<evidence type="ECO:0000256" key="1">
    <source>
        <dbReference type="SAM" id="MobiDB-lite"/>
    </source>
</evidence>
<protein>
    <submittedName>
        <fullName evidence="3">Uncharacterized protein</fullName>
    </submittedName>
</protein>
<dbReference type="AlphaFoldDB" id="A0AA36M4W6"/>
<organism evidence="3 4">
    <name type="scientific">Cylicocyclus nassatus</name>
    <name type="common">Nematode worm</name>
    <dbReference type="NCBI Taxonomy" id="53992"/>
    <lineage>
        <taxon>Eukaryota</taxon>
        <taxon>Metazoa</taxon>
        <taxon>Ecdysozoa</taxon>
        <taxon>Nematoda</taxon>
        <taxon>Chromadorea</taxon>
        <taxon>Rhabditida</taxon>
        <taxon>Rhabditina</taxon>
        <taxon>Rhabditomorpha</taxon>
        <taxon>Strongyloidea</taxon>
        <taxon>Strongylidae</taxon>
        <taxon>Cylicocyclus</taxon>
    </lineage>
</organism>
<accession>A0AA36M4W6</accession>
<reference evidence="3" key="1">
    <citation type="submission" date="2023-07" db="EMBL/GenBank/DDBJ databases">
        <authorList>
            <consortium name="CYATHOMIX"/>
        </authorList>
    </citation>
    <scope>NUCLEOTIDE SEQUENCE</scope>
    <source>
        <strain evidence="3">N/A</strain>
    </source>
</reference>
<feature type="region of interest" description="Disordered" evidence="1">
    <location>
        <begin position="559"/>
        <end position="623"/>
    </location>
</feature>
<keyword evidence="2" id="KW-0812">Transmembrane</keyword>
<dbReference type="Proteomes" id="UP001176961">
    <property type="component" value="Unassembled WGS sequence"/>
</dbReference>
<feature type="transmembrane region" description="Helical" evidence="2">
    <location>
        <begin position="96"/>
        <end position="122"/>
    </location>
</feature>
<evidence type="ECO:0000313" key="3">
    <source>
        <dbReference type="EMBL" id="CAJ0597950.1"/>
    </source>
</evidence>